<dbReference type="KEGG" id="xdi:EZH22_01675"/>
<dbReference type="AlphaFoldDB" id="A0A974SK58"/>
<dbReference type="GO" id="GO:0016491">
    <property type="term" value="F:oxidoreductase activity"/>
    <property type="evidence" value="ECO:0007669"/>
    <property type="project" value="UniProtKB-KW"/>
</dbReference>
<evidence type="ECO:0000256" key="2">
    <source>
        <dbReference type="ARBA" id="ARBA00023002"/>
    </source>
</evidence>
<dbReference type="CDD" id="cd05233">
    <property type="entry name" value="SDR_c"/>
    <property type="match status" value="1"/>
</dbReference>
<dbReference type="PRINTS" id="PR00081">
    <property type="entry name" value="GDHRDH"/>
</dbReference>
<proteinExistence type="inferred from homology"/>
<evidence type="ECO:0000313" key="4">
    <source>
        <dbReference type="Proteomes" id="UP000596427"/>
    </source>
</evidence>
<keyword evidence="2" id="KW-0560">Oxidoreductase</keyword>
<dbReference type="InterPro" id="IPR036291">
    <property type="entry name" value="NAD(P)-bd_dom_sf"/>
</dbReference>
<name>A0A974SK58_9HYPH</name>
<protein>
    <submittedName>
        <fullName evidence="3">SDR family oxidoreductase</fullName>
    </submittedName>
</protein>
<dbReference type="Pfam" id="PF13561">
    <property type="entry name" value="adh_short_C2"/>
    <property type="match status" value="1"/>
</dbReference>
<dbReference type="RefSeq" id="WP_203194091.1">
    <property type="nucleotide sequence ID" value="NZ_CP063362.1"/>
</dbReference>
<dbReference type="InterPro" id="IPR051122">
    <property type="entry name" value="SDR_DHRS6-like"/>
</dbReference>
<keyword evidence="4" id="KW-1185">Reference proteome</keyword>
<organism evidence="3 4">
    <name type="scientific">Xanthobacter dioxanivorans</name>
    <dbReference type="NCBI Taxonomy" id="2528964"/>
    <lineage>
        <taxon>Bacteria</taxon>
        <taxon>Pseudomonadati</taxon>
        <taxon>Pseudomonadota</taxon>
        <taxon>Alphaproteobacteria</taxon>
        <taxon>Hyphomicrobiales</taxon>
        <taxon>Xanthobacteraceae</taxon>
        <taxon>Xanthobacter</taxon>
    </lineage>
</organism>
<accession>A0A974SK58</accession>
<sequence length="241" mass="24301">MAHDFNDRVIWITGAGGALGRASAETLAAQGATVIASGRRAETLPSAARIVPLAVDITDAAAVDAAAAEIVKRFGRLDGVVTSTNLPIFGDFLKLADADWLKVIDAKLLGTVRVVRAALPHLIASGKGSVVVLSGRGGIEPSPQHLPGSSVNAALILLVRGLGTVYGPQGVRVNAVSPGPIKSPRLDALNAAGTGAPPDTALPGPGLPTDVADAVAFLLSDEARYITGSNLFVDGGGRALA</sequence>
<reference evidence="3 4" key="1">
    <citation type="submission" date="2020-10" db="EMBL/GenBank/DDBJ databases">
        <title>Degradation of 1,4-Dioxane by Xanthobacter sp. YN2, via a Novel Group-2 Soluble Di-Iron Monooxygenase.</title>
        <authorList>
            <person name="Ma F."/>
            <person name="Wang Y."/>
            <person name="Yang J."/>
            <person name="Guo H."/>
            <person name="Su D."/>
            <person name="Yu L."/>
        </authorList>
    </citation>
    <scope>NUCLEOTIDE SEQUENCE [LARGE SCALE GENOMIC DNA]</scope>
    <source>
        <strain evidence="3 4">YN2</strain>
    </source>
</reference>
<evidence type="ECO:0000256" key="1">
    <source>
        <dbReference type="ARBA" id="ARBA00006484"/>
    </source>
</evidence>
<evidence type="ECO:0000313" key="3">
    <source>
        <dbReference type="EMBL" id="QRG07178.1"/>
    </source>
</evidence>
<gene>
    <name evidence="3" type="ORF">EZH22_01675</name>
</gene>
<dbReference type="InterPro" id="IPR002347">
    <property type="entry name" value="SDR_fam"/>
</dbReference>
<dbReference type="EMBL" id="CP063362">
    <property type="protein sequence ID" value="QRG07178.1"/>
    <property type="molecule type" value="Genomic_DNA"/>
</dbReference>
<dbReference type="PANTHER" id="PTHR43477">
    <property type="entry name" value="DIHYDROANTICAPSIN 7-DEHYDROGENASE"/>
    <property type="match status" value="1"/>
</dbReference>
<dbReference type="SUPFAM" id="SSF51735">
    <property type="entry name" value="NAD(P)-binding Rossmann-fold domains"/>
    <property type="match status" value="1"/>
</dbReference>
<dbReference type="Proteomes" id="UP000596427">
    <property type="component" value="Chromosome"/>
</dbReference>
<comment type="similarity">
    <text evidence="1">Belongs to the short-chain dehydrogenases/reductases (SDR) family.</text>
</comment>
<dbReference type="PANTHER" id="PTHR43477:SF1">
    <property type="entry name" value="DIHYDROANTICAPSIN 7-DEHYDROGENASE"/>
    <property type="match status" value="1"/>
</dbReference>
<dbReference type="Gene3D" id="3.40.50.720">
    <property type="entry name" value="NAD(P)-binding Rossmann-like Domain"/>
    <property type="match status" value="1"/>
</dbReference>